<dbReference type="EMBL" id="JABCRI010000014">
    <property type="protein sequence ID" value="KAF8394660.1"/>
    <property type="molecule type" value="Genomic_DNA"/>
</dbReference>
<name>A0A834YVX9_TETSI</name>
<dbReference type="Proteomes" id="UP000655225">
    <property type="component" value="Unassembled WGS sequence"/>
</dbReference>
<accession>A0A834YVX9</accession>
<evidence type="ECO:0000313" key="3">
    <source>
        <dbReference type="EMBL" id="KAF8394660.1"/>
    </source>
</evidence>
<proteinExistence type="predicted"/>
<reference evidence="3 4" key="1">
    <citation type="submission" date="2020-04" db="EMBL/GenBank/DDBJ databases">
        <title>Plant Genome Project.</title>
        <authorList>
            <person name="Zhang R.-G."/>
        </authorList>
    </citation>
    <scope>NUCLEOTIDE SEQUENCE [LARGE SCALE GENOMIC DNA]</scope>
    <source>
        <strain evidence="3">YNK0</strain>
        <tissue evidence="3">Leaf</tissue>
    </source>
</reference>
<organism evidence="3 4">
    <name type="scientific">Tetracentron sinense</name>
    <name type="common">Spur-leaf</name>
    <dbReference type="NCBI Taxonomy" id="13715"/>
    <lineage>
        <taxon>Eukaryota</taxon>
        <taxon>Viridiplantae</taxon>
        <taxon>Streptophyta</taxon>
        <taxon>Embryophyta</taxon>
        <taxon>Tracheophyta</taxon>
        <taxon>Spermatophyta</taxon>
        <taxon>Magnoliopsida</taxon>
        <taxon>Trochodendrales</taxon>
        <taxon>Trochodendraceae</taxon>
        <taxon>Tetracentron</taxon>
    </lineage>
</organism>
<protein>
    <recommendedName>
        <fullName evidence="2">TRF2/HOY1 PH-like domain-containing protein</fullName>
    </recommendedName>
</protein>
<dbReference type="AlphaFoldDB" id="A0A834YVX9"/>
<feature type="domain" description="TRF2/HOY1 PH-like" evidence="2">
    <location>
        <begin position="96"/>
        <end position="202"/>
    </location>
</feature>
<feature type="region of interest" description="Disordered" evidence="1">
    <location>
        <begin position="1"/>
        <end position="23"/>
    </location>
</feature>
<comment type="caution">
    <text evidence="3">The sequence shown here is derived from an EMBL/GenBank/DDBJ whole genome shotgun (WGS) entry which is preliminary data.</text>
</comment>
<dbReference type="PANTHER" id="PTHR33494">
    <property type="entry name" value="OS02G0793800 PROTEIN"/>
    <property type="match status" value="1"/>
</dbReference>
<feature type="compositionally biased region" description="Polar residues" evidence="1">
    <location>
        <begin position="8"/>
        <end position="22"/>
    </location>
</feature>
<dbReference type="OrthoDB" id="6159439at2759"/>
<dbReference type="Pfam" id="PF24818">
    <property type="entry name" value="PH_TRF2_HOY1"/>
    <property type="match status" value="1"/>
</dbReference>
<keyword evidence="4" id="KW-1185">Reference proteome</keyword>
<dbReference type="InterPro" id="IPR057939">
    <property type="entry name" value="TRF2_HOY1_PH"/>
</dbReference>
<dbReference type="OMA" id="HICEPPL"/>
<evidence type="ECO:0000259" key="2">
    <source>
        <dbReference type="Pfam" id="PF24818"/>
    </source>
</evidence>
<dbReference type="PANTHER" id="PTHR33494:SF5">
    <property type="entry name" value="F10A16.6 PROTEIN"/>
    <property type="match status" value="1"/>
</dbReference>
<evidence type="ECO:0000313" key="4">
    <source>
        <dbReference type="Proteomes" id="UP000655225"/>
    </source>
</evidence>
<evidence type="ECO:0000256" key="1">
    <source>
        <dbReference type="SAM" id="MobiDB-lite"/>
    </source>
</evidence>
<gene>
    <name evidence="3" type="ORF">HHK36_020876</name>
</gene>
<sequence>MEGVSASDEFQNPLYASNNDKNNGGCAFEGSEADSKWIKLMEDNHQGEAFLNLSREPSTLGLILKRTPSFLDLVEKLSQRSETTLVETNRSTDHEKRVSKYEGELVAKCYYAKRKLVWEVLEGALKSKIEVQWSDISAIRAVFPENEPGILEIELNNAPLFFRETDPQPRKHTLWQAILDFTGCQAPIYRRHFLKFPKGTLDRHYEKLLQCDERLFMLSQRPFPTSNSPYFESNPRQEFRFAFNGREPGFSPSLKYPHPCIPRPTLGHSCQVQNFEPAFRPPTGAEDSTSPMSVMNFPPIEHQRASFSIPTRIGNHICEPPLIASAAQASHGHPRGGSYLLLNSVEGSGRPPSNNHVLNNIADLLLNDMLGECFDEQRLFSRVNSMNLLIGASNEVSPIPDRQYSICLRTRIRSISQETHQITTSSWISGWKSPSMRSTNGYEVEARKEGMGRSAGLTV</sequence>